<dbReference type="OrthoDB" id="1240157at2"/>
<evidence type="ECO:0000313" key="2">
    <source>
        <dbReference type="Proteomes" id="UP000256769"/>
    </source>
</evidence>
<dbReference type="RefSeq" id="WP_115963141.1">
    <property type="nucleotide sequence ID" value="NZ_CBCRVL010000015.1"/>
</dbReference>
<reference evidence="1 2" key="1">
    <citation type="journal article" date="2007" name="Int. J. Syst. Evol. Microbiol.">
        <title>Chryseobacterium flavum sp. nov., isolated from polluted soil.</title>
        <authorList>
            <person name="Zhou Y."/>
            <person name="Dong J."/>
            <person name="Wang X."/>
            <person name="Huang X."/>
            <person name="Zhang K.Y."/>
            <person name="Zhang Y.Q."/>
            <person name="Guo Y.F."/>
            <person name="Lai R."/>
            <person name="Li W.J."/>
        </authorList>
    </citation>
    <scope>NUCLEOTIDE SEQUENCE [LARGE SCALE GENOMIC DNA]</scope>
    <source>
        <strain evidence="1 2">KCTC 12877</strain>
    </source>
</reference>
<dbReference type="PROSITE" id="PS51257">
    <property type="entry name" value="PROKAR_LIPOPROTEIN"/>
    <property type="match status" value="1"/>
</dbReference>
<dbReference type="AlphaFoldDB" id="A0A3D9CHG7"/>
<accession>A0A3D9CHG7</accession>
<evidence type="ECO:0008006" key="3">
    <source>
        <dbReference type="Google" id="ProtNLM"/>
    </source>
</evidence>
<evidence type="ECO:0000313" key="1">
    <source>
        <dbReference type="EMBL" id="REC65217.1"/>
    </source>
</evidence>
<sequence length="247" mass="28887">MKIFHITLIICFTILVSCEKQNKGTVISGLSDQLEDTTTVIKKELPIQDNECSIDSLAMQTTEYNKITFYTEDNLRGSGVINLSINKSTEIFNMDKTPYGKILVNNEDENVFDIKLPKVIIAREIIPDSEHRVFSFDAEEPNSDKNFLIIYINKQKKLIEKKNNNFVFNPWEKYIKSAFIQLTPEVPNTSKQELLYWYKVLEIKGDSMQVKSIPKTDCDYIEEYKNVTKWIKWKQNSCKLINFNFCY</sequence>
<proteinExistence type="predicted"/>
<gene>
    <name evidence="1" type="ORF">DRF59_17350</name>
</gene>
<protein>
    <recommendedName>
        <fullName evidence="3">Lipoprotein</fullName>
    </recommendedName>
</protein>
<dbReference type="EMBL" id="QNUE01000017">
    <property type="protein sequence ID" value="REC65217.1"/>
    <property type="molecule type" value="Genomic_DNA"/>
</dbReference>
<comment type="caution">
    <text evidence="1">The sequence shown here is derived from an EMBL/GenBank/DDBJ whole genome shotgun (WGS) entry which is preliminary data.</text>
</comment>
<name>A0A3D9CHG7_9FLAO</name>
<keyword evidence="2" id="KW-1185">Reference proteome</keyword>
<organism evidence="1 2">
    <name type="scientific">Chryseobacterium flavum</name>
    <dbReference type="NCBI Taxonomy" id="415851"/>
    <lineage>
        <taxon>Bacteria</taxon>
        <taxon>Pseudomonadati</taxon>
        <taxon>Bacteroidota</taxon>
        <taxon>Flavobacteriia</taxon>
        <taxon>Flavobacteriales</taxon>
        <taxon>Weeksellaceae</taxon>
        <taxon>Chryseobacterium group</taxon>
        <taxon>Chryseobacterium</taxon>
    </lineage>
</organism>
<dbReference type="Proteomes" id="UP000256769">
    <property type="component" value="Unassembled WGS sequence"/>
</dbReference>